<organism evidence="2 3">
    <name type="scientific">Halorubrum ezzemoulense DSM 17463</name>
    <dbReference type="NCBI Taxonomy" id="1121945"/>
    <lineage>
        <taxon>Archaea</taxon>
        <taxon>Methanobacteriati</taxon>
        <taxon>Methanobacteriota</taxon>
        <taxon>Stenosarchaea group</taxon>
        <taxon>Halobacteria</taxon>
        <taxon>Halobacteriales</taxon>
        <taxon>Haloferacaceae</taxon>
        <taxon>Halorubrum</taxon>
    </lineage>
</organism>
<evidence type="ECO:0000256" key="1">
    <source>
        <dbReference type="SAM" id="MobiDB-lite"/>
    </source>
</evidence>
<feature type="compositionally biased region" description="Basic and acidic residues" evidence="1">
    <location>
        <begin position="70"/>
        <end position="80"/>
    </location>
</feature>
<comment type="caution">
    <text evidence="2">The sequence shown here is derived from an EMBL/GenBank/DDBJ whole genome shotgun (WGS) entry which is preliminary data.</text>
</comment>
<dbReference type="Proteomes" id="UP000193587">
    <property type="component" value="Unassembled WGS sequence"/>
</dbReference>
<name>A0A1X4H289_HALEZ</name>
<dbReference type="RefSeq" id="WP_085682658.1">
    <property type="nucleotide sequence ID" value="NZ_NEDJ01000030.1"/>
</dbReference>
<evidence type="ECO:0000313" key="3">
    <source>
        <dbReference type="Proteomes" id="UP000193587"/>
    </source>
</evidence>
<gene>
    <name evidence="2" type="ORF">B9H04_09810</name>
</gene>
<feature type="region of interest" description="Disordered" evidence="1">
    <location>
        <begin position="57"/>
        <end position="90"/>
    </location>
</feature>
<proteinExistence type="predicted"/>
<dbReference type="EMBL" id="NEDJ01000030">
    <property type="protein sequence ID" value="OSP04853.1"/>
    <property type="molecule type" value="Genomic_DNA"/>
</dbReference>
<evidence type="ECO:0000313" key="2">
    <source>
        <dbReference type="EMBL" id="OSP04853.1"/>
    </source>
</evidence>
<reference evidence="2 3" key="1">
    <citation type="submission" date="2017-04" db="EMBL/GenBank/DDBJ databases">
        <title>MLSA of the genus Halorubrum.</title>
        <authorList>
            <person name="De La Haba R."/>
            <person name="Sanchez-Porro C."/>
            <person name="Infante-Dominguez C."/>
            <person name="Ventosa A."/>
        </authorList>
    </citation>
    <scope>NUCLEOTIDE SEQUENCE [LARGE SCALE GENOMIC DNA]</scope>
    <source>
        <strain evidence="2 3">DSM 17463</strain>
    </source>
</reference>
<protein>
    <submittedName>
        <fullName evidence="2">Uncharacterized protein</fullName>
    </submittedName>
</protein>
<accession>A0A1X4H289</accession>
<dbReference type="AlphaFoldDB" id="A0A1X4H289"/>
<dbReference type="STRING" id="1121945.GCA_000421805_02428"/>
<sequence length="90" mass="8608">MTVRDVVTDNLGYALLGGPAVAVLSGLAGASALGTAGGVACGTAAYGLGWVLAVRRSTGDAEPPSGADEADGRREGELEAQKGSYGGGGG</sequence>